<evidence type="ECO:0000313" key="2">
    <source>
        <dbReference type="EMBL" id="KRL48643.1"/>
    </source>
</evidence>
<evidence type="ECO:0000313" key="3">
    <source>
        <dbReference type="Proteomes" id="UP000051835"/>
    </source>
</evidence>
<protein>
    <recommendedName>
        <fullName evidence="1">Cytochrome b5 heme-binding domain-containing protein</fullName>
    </recommendedName>
</protein>
<dbReference type="Proteomes" id="UP000051835">
    <property type="component" value="Unassembled WGS sequence"/>
</dbReference>
<dbReference type="Gene3D" id="3.10.120.10">
    <property type="entry name" value="Cytochrome b5-like heme/steroid binding domain"/>
    <property type="match status" value="1"/>
</dbReference>
<accession>A0A0R1R6B4</accession>
<dbReference type="EMBL" id="AZFC01000015">
    <property type="protein sequence ID" value="KRL48643.1"/>
    <property type="molecule type" value="Genomic_DNA"/>
</dbReference>
<gene>
    <name evidence="2" type="ORF">FD37_GL001103</name>
</gene>
<dbReference type="Pfam" id="PF00173">
    <property type="entry name" value="Cyt-b5"/>
    <property type="match status" value="1"/>
</dbReference>
<evidence type="ECO:0000259" key="1">
    <source>
        <dbReference type="SMART" id="SM01117"/>
    </source>
</evidence>
<name>A0A0R1R6B4_9LACO</name>
<organism evidence="2 3">
    <name type="scientific">Levilactobacillus spicheri DSM 15429</name>
    <dbReference type="NCBI Taxonomy" id="1423805"/>
    <lineage>
        <taxon>Bacteria</taxon>
        <taxon>Bacillati</taxon>
        <taxon>Bacillota</taxon>
        <taxon>Bacilli</taxon>
        <taxon>Lactobacillales</taxon>
        <taxon>Lactobacillaceae</taxon>
        <taxon>Levilactobacillus</taxon>
    </lineage>
</organism>
<reference evidence="2 3" key="1">
    <citation type="journal article" date="2015" name="Genome Announc.">
        <title>Expanding the biotechnology potential of lactobacilli through comparative genomics of 213 strains and associated genera.</title>
        <authorList>
            <person name="Sun Z."/>
            <person name="Harris H.M."/>
            <person name="McCann A."/>
            <person name="Guo C."/>
            <person name="Argimon S."/>
            <person name="Zhang W."/>
            <person name="Yang X."/>
            <person name="Jeffery I.B."/>
            <person name="Cooney J.C."/>
            <person name="Kagawa T.F."/>
            <person name="Liu W."/>
            <person name="Song Y."/>
            <person name="Salvetti E."/>
            <person name="Wrobel A."/>
            <person name="Rasinkangas P."/>
            <person name="Parkhill J."/>
            <person name="Rea M.C."/>
            <person name="O'Sullivan O."/>
            <person name="Ritari J."/>
            <person name="Douillard F.P."/>
            <person name="Paul Ross R."/>
            <person name="Yang R."/>
            <person name="Briner A.E."/>
            <person name="Felis G.E."/>
            <person name="de Vos W.M."/>
            <person name="Barrangou R."/>
            <person name="Klaenhammer T.R."/>
            <person name="Caufield P.W."/>
            <person name="Cui Y."/>
            <person name="Zhang H."/>
            <person name="O'Toole P.W."/>
        </authorList>
    </citation>
    <scope>NUCLEOTIDE SEQUENCE [LARGE SCALE GENOMIC DNA]</scope>
    <source>
        <strain evidence="2 3">DSM 15429</strain>
    </source>
</reference>
<comment type="caution">
    <text evidence="2">The sequence shown here is derived from an EMBL/GenBank/DDBJ whole genome shotgun (WGS) entry which is preliminary data.</text>
</comment>
<proteinExistence type="predicted"/>
<dbReference type="InterPro" id="IPR001199">
    <property type="entry name" value="Cyt_B5-like_heme/steroid-bd"/>
</dbReference>
<dbReference type="SMART" id="SM01117">
    <property type="entry name" value="Cyt-b5"/>
    <property type="match status" value="1"/>
</dbReference>
<dbReference type="SUPFAM" id="SSF55856">
    <property type="entry name" value="Cytochrome b5-like heme/steroid binding domain"/>
    <property type="match status" value="1"/>
</dbReference>
<dbReference type="AlphaFoldDB" id="A0A0R1R6B4"/>
<dbReference type="PATRIC" id="fig|1423805.4.peg.1132"/>
<sequence length="98" mass="10528">MIIELVFGMLDPTKRTEWCEMADKTFTVTELSQFDGQNGQPAYVAIDGTVYDVSAVDAWDAGQHHGNVAGKNLSAAILKSPHGKGVLNKLPKVGILAE</sequence>
<dbReference type="InterPro" id="IPR036400">
    <property type="entry name" value="Cyt_B5-like_heme/steroid_sf"/>
</dbReference>
<feature type="domain" description="Cytochrome b5 heme-binding" evidence="1">
    <location>
        <begin position="26"/>
        <end position="97"/>
    </location>
</feature>